<evidence type="ECO:0000313" key="3">
    <source>
        <dbReference type="Proteomes" id="UP000625316"/>
    </source>
</evidence>
<feature type="domain" description="Ferrous iron transporter FeoA-like" evidence="1">
    <location>
        <begin position="23"/>
        <end position="90"/>
    </location>
</feature>
<dbReference type="RefSeq" id="WP_264325510.1">
    <property type="nucleotide sequence ID" value="NZ_JADEXQ010000041.1"/>
</dbReference>
<dbReference type="GO" id="GO:0046914">
    <property type="term" value="F:transition metal ion binding"/>
    <property type="evidence" value="ECO:0007669"/>
    <property type="project" value="InterPro"/>
</dbReference>
<dbReference type="AlphaFoldDB" id="A0A928VLC7"/>
<name>A0A928VLC7_9CYAN</name>
<dbReference type="SUPFAM" id="SSF50037">
    <property type="entry name" value="C-terminal domain of transcriptional repressors"/>
    <property type="match status" value="1"/>
</dbReference>
<proteinExistence type="predicted"/>
<dbReference type="Proteomes" id="UP000625316">
    <property type="component" value="Unassembled WGS sequence"/>
</dbReference>
<organism evidence="2 3">
    <name type="scientific">Romeriopsis navalis LEGE 11480</name>
    <dbReference type="NCBI Taxonomy" id="2777977"/>
    <lineage>
        <taxon>Bacteria</taxon>
        <taxon>Bacillati</taxon>
        <taxon>Cyanobacteriota</taxon>
        <taxon>Cyanophyceae</taxon>
        <taxon>Leptolyngbyales</taxon>
        <taxon>Leptolyngbyaceae</taxon>
        <taxon>Romeriopsis</taxon>
        <taxon>Romeriopsis navalis</taxon>
    </lineage>
</organism>
<sequence length="96" mass="9813">MAFQSSVDFVTTVSPTIVPERVALTQATVGTIGTVVSLGAADMQLSHSGLMMGTIVEVMSLSARGSAIVQLASGEHVALNQALTKCIAISPQANNI</sequence>
<protein>
    <recommendedName>
        <fullName evidence="1">Ferrous iron transporter FeoA-like domain-containing protein</fullName>
    </recommendedName>
</protein>
<accession>A0A928VLC7</accession>
<evidence type="ECO:0000259" key="1">
    <source>
        <dbReference type="Pfam" id="PF04023"/>
    </source>
</evidence>
<dbReference type="EMBL" id="JADEXQ010000041">
    <property type="protein sequence ID" value="MBE9030681.1"/>
    <property type="molecule type" value="Genomic_DNA"/>
</dbReference>
<keyword evidence="3" id="KW-1185">Reference proteome</keyword>
<dbReference type="Pfam" id="PF04023">
    <property type="entry name" value="FeoA"/>
    <property type="match status" value="1"/>
</dbReference>
<comment type="caution">
    <text evidence="2">The sequence shown here is derived from an EMBL/GenBank/DDBJ whole genome shotgun (WGS) entry which is preliminary data.</text>
</comment>
<reference evidence="2" key="1">
    <citation type="submission" date="2020-10" db="EMBL/GenBank/DDBJ databases">
        <authorList>
            <person name="Castelo-Branco R."/>
            <person name="Eusebio N."/>
            <person name="Adriana R."/>
            <person name="Vieira A."/>
            <person name="Brugerolle De Fraissinette N."/>
            <person name="Rezende De Castro R."/>
            <person name="Schneider M.P."/>
            <person name="Vasconcelos V."/>
            <person name="Leao P.N."/>
        </authorList>
    </citation>
    <scope>NUCLEOTIDE SEQUENCE</scope>
    <source>
        <strain evidence="2">LEGE 11480</strain>
    </source>
</reference>
<dbReference type="InterPro" id="IPR007167">
    <property type="entry name" value="Fe-transptr_FeoA-like"/>
</dbReference>
<dbReference type="InterPro" id="IPR008988">
    <property type="entry name" value="Transcriptional_repressor_C"/>
</dbReference>
<evidence type="ECO:0000313" key="2">
    <source>
        <dbReference type="EMBL" id="MBE9030681.1"/>
    </source>
</evidence>
<gene>
    <name evidence="2" type="ORF">IQ266_13160</name>
</gene>